<dbReference type="EMBL" id="CM029048">
    <property type="protein sequence ID" value="KAG2577849.1"/>
    <property type="molecule type" value="Genomic_DNA"/>
</dbReference>
<feature type="transmembrane region" description="Helical" evidence="2">
    <location>
        <begin position="35"/>
        <end position="58"/>
    </location>
</feature>
<protein>
    <submittedName>
        <fullName evidence="3">Uncharacterized protein</fullName>
    </submittedName>
</protein>
<name>A0A8T0QY04_PANVG</name>
<dbReference type="AlphaFoldDB" id="A0A8T0QY04"/>
<dbReference type="Proteomes" id="UP000823388">
    <property type="component" value="Chromosome 6N"/>
</dbReference>
<organism evidence="3 4">
    <name type="scientific">Panicum virgatum</name>
    <name type="common">Blackwell switchgrass</name>
    <dbReference type="NCBI Taxonomy" id="38727"/>
    <lineage>
        <taxon>Eukaryota</taxon>
        <taxon>Viridiplantae</taxon>
        <taxon>Streptophyta</taxon>
        <taxon>Embryophyta</taxon>
        <taxon>Tracheophyta</taxon>
        <taxon>Spermatophyta</taxon>
        <taxon>Magnoliopsida</taxon>
        <taxon>Liliopsida</taxon>
        <taxon>Poales</taxon>
        <taxon>Poaceae</taxon>
        <taxon>PACMAD clade</taxon>
        <taxon>Panicoideae</taxon>
        <taxon>Panicodae</taxon>
        <taxon>Paniceae</taxon>
        <taxon>Panicinae</taxon>
        <taxon>Panicum</taxon>
        <taxon>Panicum sect. Hiantes</taxon>
    </lineage>
</organism>
<keyword evidence="2" id="KW-0472">Membrane</keyword>
<evidence type="ECO:0000313" key="3">
    <source>
        <dbReference type="EMBL" id="KAG2577849.1"/>
    </source>
</evidence>
<keyword evidence="2" id="KW-0812">Transmembrane</keyword>
<gene>
    <name evidence="3" type="ORF">PVAP13_6NG220200</name>
</gene>
<proteinExistence type="predicted"/>
<keyword evidence="4" id="KW-1185">Reference proteome</keyword>
<feature type="transmembrane region" description="Helical" evidence="2">
    <location>
        <begin position="152"/>
        <end position="175"/>
    </location>
</feature>
<reference evidence="3" key="1">
    <citation type="submission" date="2020-05" db="EMBL/GenBank/DDBJ databases">
        <title>WGS assembly of Panicum virgatum.</title>
        <authorList>
            <person name="Lovell J.T."/>
            <person name="Jenkins J."/>
            <person name="Shu S."/>
            <person name="Juenger T.E."/>
            <person name="Schmutz J."/>
        </authorList>
    </citation>
    <scope>NUCLEOTIDE SEQUENCE</scope>
    <source>
        <strain evidence="3">AP13</strain>
    </source>
</reference>
<comment type="caution">
    <text evidence="3">The sequence shown here is derived from an EMBL/GenBank/DDBJ whole genome shotgun (WGS) entry which is preliminary data.</text>
</comment>
<feature type="region of interest" description="Disordered" evidence="1">
    <location>
        <begin position="232"/>
        <end position="253"/>
    </location>
</feature>
<keyword evidence="2" id="KW-1133">Transmembrane helix</keyword>
<evidence type="ECO:0000313" key="4">
    <source>
        <dbReference type="Proteomes" id="UP000823388"/>
    </source>
</evidence>
<evidence type="ECO:0000256" key="1">
    <source>
        <dbReference type="SAM" id="MobiDB-lite"/>
    </source>
</evidence>
<evidence type="ECO:0000256" key="2">
    <source>
        <dbReference type="SAM" id="Phobius"/>
    </source>
</evidence>
<sequence>MPAATARLAAAPGTVTFLKHGVVLRRAGGGYSCRFFASNAVLGAALVLIKLLVVAPLVKVLNCGGAYSGGGQGHHRLRRRCGVLRRRRRPHIPGVPARVWGALAGAAATFPSGLVLEAVCRAGVSFLLLPAAFLSRHSSYPGFLVLPSSVPLLLGGVFYFYLVVVCDVAVAASVAEHLPARGRIGGPGAVAHARGGSCAAPRRELCSSPRRRWRSARPRRAGAAAQRGCGKRRRGIRAGRSAPRREDSFPGGPHGVLLGVQEEQGHQRQGWPCRLDRCTLESVEQICEL</sequence>
<accession>A0A8T0QY04</accession>